<dbReference type="Proteomes" id="UP000035720">
    <property type="component" value="Unassembled WGS sequence"/>
</dbReference>
<comment type="caution">
    <text evidence="2">The sequence shown here is derived from an EMBL/GenBank/DDBJ whole genome shotgun (WGS) entry which is preliminary data.</text>
</comment>
<evidence type="ECO:0000259" key="1">
    <source>
        <dbReference type="Pfam" id="PF07819"/>
    </source>
</evidence>
<protein>
    <submittedName>
        <fullName evidence="2">Putative PGAP1 family protein</fullName>
    </submittedName>
</protein>
<evidence type="ECO:0000313" key="3">
    <source>
        <dbReference type="Proteomes" id="UP000035720"/>
    </source>
</evidence>
<name>A0A077MDF1_9MICO</name>
<dbReference type="Gene3D" id="3.40.50.1820">
    <property type="entry name" value="alpha/beta hydrolase"/>
    <property type="match status" value="1"/>
</dbReference>
<organism evidence="2 3">
    <name type="scientific">Nostocoides jenkinsii Ben 74</name>
    <dbReference type="NCBI Taxonomy" id="1193518"/>
    <lineage>
        <taxon>Bacteria</taxon>
        <taxon>Bacillati</taxon>
        <taxon>Actinomycetota</taxon>
        <taxon>Actinomycetes</taxon>
        <taxon>Micrococcales</taxon>
        <taxon>Intrasporangiaceae</taxon>
        <taxon>Nostocoides</taxon>
    </lineage>
</organism>
<proteinExistence type="predicted"/>
<dbReference type="SUPFAM" id="SSF53474">
    <property type="entry name" value="alpha/beta-Hydrolases"/>
    <property type="match status" value="1"/>
</dbReference>
<dbReference type="GO" id="GO:0016788">
    <property type="term" value="F:hydrolase activity, acting on ester bonds"/>
    <property type="evidence" value="ECO:0007669"/>
    <property type="project" value="InterPro"/>
</dbReference>
<feature type="domain" description="GPI inositol-deacylase PGAP1-like alpha/beta" evidence="1">
    <location>
        <begin position="221"/>
        <end position="270"/>
    </location>
</feature>
<dbReference type="Pfam" id="PF07819">
    <property type="entry name" value="PGAP1"/>
    <property type="match status" value="1"/>
</dbReference>
<dbReference type="EMBL" id="CAJC01000133">
    <property type="protein sequence ID" value="CCI52892.1"/>
    <property type="molecule type" value="Genomic_DNA"/>
</dbReference>
<dbReference type="AlphaFoldDB" id="A0A077MDF1"/>
<reference evidence="2 3" key="1">
    <citation type="journal article" date="2013" name="ISME J.">
        <title>A metabolic model for members of the genus Tetrasphaera involved in enhanced biological phosphorus removal.</title>
        <authorList>
            <person name="Kristiansen R."/>
            <person name="Nguyen H.T.T."/>
            <person name="Saunders A.M."/>
            <person name="Nielsen J.L."/>
            <person name="Wimmer R."/>
            <person name="Le V.Q."/>
            <person name="McIlroy S.J."/>
            <person name="Petrovski S."/>
            <person name="Seviour R.J."/>
            <person name="Calteau A."/>
            <person name="Nielsen K.L."/>
            <person name="Nielsen P.H."/>
        </authorList>
    </citation>
    <scope>NUCLEOTIDE SEQUENCE [LARGE SCALE GENOMIC DNA]</scope>
    <source>
        <strain evidence="2 3">Ben 74</strain>
    </source>
</reference>
<dbReference type="OrthoDB" id="556502at2"/>
<dbReference type="InterPro" id="IPR029058">
    <property type="entry name" value="AB_hydrolase_fold"/>
</dbReference>
<evidence type="ECO:0000313" key="2">
    <source>
        <dbReference type="EMBL" id="CCI52892.1"/>
    </source>
</evidence>
<accession>A0A077MDF1</accession>
<dbReference type="STRING" id="1193518.BN13_240009"/>
<gene>
    <name evidence="2" type="ORF">BN13_240009</name>
</gene>
<sequence length="415" mass="43907">MKSREAADLGRFAGTELRHATTLVHGVHSGISDTIHRAVQAAVGPAALPVQIIADAVTSTAYTATGFGLDAGSRVAGWIAGQRLRSRGDEAPSIHDAPRGHQALAFGLGIRGDAIHAHTPSISPAMHVRRDGRRVDLTPEGVGAAYGQIGDQIAVFLHGLCETEASWQWRGNPQTPYAARLATDLGLTPVLVRYNTGLRISENGQALVALLDSLHSVWPVPLTKIVLIGHSMGGLVVHSALAQAPDDAAWLPLVTDSVSLGAPHHGSPVARGVRHAADTLTETTRGRRIGAYLAQRSLGVRDLEYGNVVPADWEDEQGAGVGDRRTHPPARPGIRHHAIVAVLGRHPERVSAHIGDLLVPLDSARHVATATHPSRFADEDVTVVTGLDHLGLLNNDRVYAALHAALSAPERSVRP</sequence>
<dbReference type="InterPro" id="IPR012908">
    <property type="entry name" value="PGAP1-ab_dom-like"/>
</dbReference>
<keyword evidence="3" id="KW-1185">Reference proteome</keyword>
<dbReference type="RefSeq" id="WP_048545165.1">
    <property type="nucleotide sequence ID" value="NZ_HF571038.1"/>
</dbReference>